<dbReference type="OrthoDB" id="10259713at2759"/>
<feature type="non-terminal residue" evidence="9">
    <location>
        <position position="1"/>
    </location>
</feature>
<keyword evidence="10" id="KW-1185">Reference proteome</keyword>
<comment type="caution">
    <text evidence="9">The sequence shown here is derived from an EMBL/GenBank/DDBJ whole genome shotgun (WGS) entry which is preliminary data.</text>
</comment>
<evidence type="ECO:0000313" key="10">
    <source>
        <dbReference type="Proteomes" id="UP001165082"/>
    </source>
</evidence>
<evidence type="ECO:0000259" key="8">
    <source>
        <dbReference type="Pfam" id="PF13870"/>
    </source>
</evidence>
<dbReference type="PANTHER" id="PTHR15654">
    <property type="entry name" value="COILED-COIL DOMAIN-CONTAINING PROTEIN 113-RELATED"/>
    <property type="match status" value="1"/>
</dbReference>
<feature type="domain" description="CCDC113/CCDC96 coiled-coil" evidence="8">
    <location>
        <begin position="16"/>
        <end position="191"/>
    </location>
</feature>
<accession>A0A9W7DK50</accession>
<keyword evidence="4" id="KW-0966">Cell projection</keyword>
<evidence type="ECO:0000256" key="4">
    <source>
        <dbReference type="ARBA" id="ARBA00023273"/>
    </source>
</evidence>
<dbReference type="InterPro" id="IPR051885">
    <property type="entry name" value="CC_CF"/>
</dbReference>
<dbReference type="GO" id="GO:0036064">
    <property type="term" value="C:ciliary basal body"/>
    <property type="evidence" value="ECO:0007669"/>
    <property type="project" value="TreeGrafter"/>
</dbReference>
<sequence>KTMAEKVVRYMEDKLRQREAMIEKLRLKNATLKTSKQKVEAQLRQKEEMGDVLHYIDFHQLQIENKQYVQRIDERNEELLKLKLTTGSTVQALNTLKNKLQSLLTESSWLTKEIKSRTDQLNKLEEDASAVQAELQSEARLKKKLGQEDSDQGSGMPQILDYVKQKKDMYEMEATLRNWERKVEIAEMAAKKAKASMKRSKSAGKQG</sequence>
<keyword evidence="3 7" id="KW-0175">Coiled coil</keyword>
<gene>
    <name evidence="9" type="ORF">TrRE_jg2820</name>
</gene>
<organism evidence="9 10">
    <name type="scientific">Triparma retinervis</name>
    <dbReference type="NCBI Taxonomy" id="2557542"/>
    <lineage>
        <taxon>Eukaryota</taxon>
        <taxon>Sar</taxon>
        <taxon>Stramenopiles</taxon>
        <taxon>Ochrophyta</taxon>
        <taxon>Bolidophyceae</taxon>
        <taxon>Parmales</taxon>
        <taxon>Triparmaceae</taxon>
        <taxon>Triparma</taxon>
    </lineage>
</organism>
<dbReference type="PANTHER" id="PTHR15654:SF2">
    <property type="entry name" value="COILED-COIL DOMAIN-CONTAINING PROTEIN 113"/>
    <property type="match status" value="1"/>
</dbReference>
<feature type="coiled-coil region" evidence="7">
    <location>
        <begin position="114"/>
        <end position="141"/>
    </location>
</feature>
<reference evidence="9" key="1">
    <citation type="submission" date="2022-07" db="EMBL/GenBank/DDBJ databases">
        <title>Genome analysis of Parmales, a sister group of diatoms, reveals the evolutionary specialization of diatoms from phago-mixotrophs to photoautotrophs.</title>
        <authorList>
            <person name="Ban H."/>
            <person name="Sato S."/>
            <person name="Yoshikawa S."/>
            <person name="Kazumasa Y."/>
            <person name="Nakamura Y."/>
            <person name="Ichinomiya M."/>
            <person name="Saitoh K."/>
            <person name="Sato N."/>
            <person name="Blanc-Mathieu R."/>
            <person name="Endo H."/>
            <person name="Kuwata A."/>
            <person name="Ogata H."/>
        </authorList>
    </citation>
    <scope>NUCLEOTIDE SEQUENCE</scope>
</reference>
<comment type="similarity">
    <text evidence="5">Belongs to the CFAP263 family.</text>
</comment>
<evidence type="ECO:0000256" key="5">
    <source>
        <dbReference type="ARBA" id="ARBA00044506"/>
    </source>
</evidence>
<evidence type="ECO:0000256" key="2">
    <source>
        <dbReference type="ARBA" id="ARBA00022794"/>
    </source>
</evidence>
<dbReference type="Pfam" id="PF13870">
    <property type="entry name" value="CCDC113_CCDC96_CC"/>
    <property type="match status" value="1"/>
</dbReference>
<evidence type="ECO:0000256" key="3">
    <source>
        <dbReference type="ARBA" id="ARBA00023054"/>
    </source>
</evidence>
<dbReference type="GO" id="GO:0060271">
    <property type="term" value="P:cilium assembly"/>
    <property type="evidence" value="ECO:0007669"/>
    <property type="project" value="TreeGrafter"/>
</dbReference>
<evidence type="ECO:0000256" key="6">
    <source>
        <dbReference type="ARBA" id="ARBA00044798"/>
    </source>
</evidence>
<dbReference type="InterPro" id="IPR025254">
    <property type="entry name" value="CCDC113/CCDC96_CC"/>
</dbReference>
<dbReference type="Proteomes" id="UP001165082">
    <property type="component" value="Unassembled WGS sequence"/>
</dbReference>
<evidence type="ECO:0000256" key="1">
    <source>
        <dbReference type="ARBA" id="ARBA00004138"/>
    </source>
</evidence>
<evidence type="ECO:0000256" key="7">
    <source>
        <dbReference type="SAM" id="Coils"/>
    </source>
</evidence>
<protein>
    <recommendedName>
        <fullName evidence="6">Cilia- and flagella-associated protein 263</fullName>
    </recommendedName>
</protein>
<feature type="coiled-coil region" evidence="7">
    <location>
        <begin position="22"/>
        <end position="78"/>
    </location>
</feature>
<comment type="subcellular location">
    <subcellularLocation>
        <location evidence="1">Cell projection</location>
        <location evidence="1">Cilium</location>
    </subcellularLocation>
</comment>
<dbReference type="GO" id="GO:0005930">
    <property type="term" value="C:axoneme"/>
    <property type="evidence" value="ECO:0007669"/>
    <property type="project" value="TreeGrafter"/>
</dbReference>
<proteinExistence type="inferred from homology"/>
<keyword evidence="2" id="KW-0970">Cilium biogenesis/degradation</keyword>
<feature type="coiled-coil region" evidence="7">
    <location>
        <begin position="169"/>
        <end position="196"/>
    </location>
</feature>
<dbReference type="AlphaFoldDB" id="A0A9W7DK50"/>
<evidence type="ECO:0000313" key="9">
    <source>
        <dbReference type="EMBL" id="GMH46429.1"/>
    </source>
</evidence>
<dbReference type="EMBL" id="BRXZ01004286">
    <property type="protein sequence ID" value="GMH46429.1"/>
    <property type="molecule type" value="Genomic_DNA"/>
</dbReference>
<name>A0A9W7DK50_9STRA</name>